<name>A0A4Z2HIG8_9TELE</name>
<gene>
    <name evidence="1" type="ORF">EYF80_025030</name>
</gene>
<proteinExistence type="predicted"/>
<sequence length="119" mass="12777">MHALTLSAQCQSPAATLALEPRILPDFLENLLFCMCGASGEEVLLPISRAGTGLEGKVNVWRKRTADAEDRSASPHLQSACEAFVRGDEDLHFIGALSSLNVFPAEANSRHLASKQTSL</sequence>
<comment type="caution">
    <text evidence="1">The sequence shown here is derived from an EMBL/GenBank/DDBJ whole genome shotgun (WGS) entry which is preliminary data.</text>
</comment>
<dbReference type="Proteomes" id="UP000314294">
    <property type="component" value="Unassembled WGS sequence"/>
</dbReference>
<organism evidence="1 2">
    <name type="scientific">Liparis tanakae</name>
    <name type="common">Tanaka's snailfish</name>
    <dbReference type="NCBI Taxonomy" id="230148"/>
    <lineage>
        <taxon>Eukaryota</taxon>
        <taxon>Metazoa</taxon>
        <taxon>Chordata</taxon>
        <taxon>Craniata</taxon>
        <taxon>Vertebrata</taxon>
        <taxon>Euteleostomi</taxon>
        <taxon>Actinopterygii</taxon>
        <taxon>Neopterygii</taxon>
        <taxon>Teleostei</taxon>
        <taxon>Neoteleostei</taxon>
        <taxon>Acanthomorphata</taxon>
        <taxon>Eupercaria</taxon>
        <taxon>Perciformes</taxon>
        <taxon>Cottioidei</taxon>
        <taxon>Cottales</taxon>
        <taxon>Liparidae</taxon>
        <taxon>Liparis</taxon>
    </lineage>
</organism>
<protein>
    <submittedName>
        <fullName evidence="1">Uncharacterized protein</fullName>
    </submittedName>
</protein>
<evidence type="ECO:0000313" key="2">
    <source>
        <dbReference type="Proteomes" id="UP000314294"/>
    </source>
</evidence>
<dbReference type="EMBL" id="SRLO01000247">
    <property type="protein sequence ID" value="TNN64724.1"/>
    <property type="molecule type" value="Genomic_DNA"/>
</dbReference>
<dbReference type="AlphaFoldDB" id="A0A4Z2HIG8"/>
<evidence type="ECO:0000313" key="1">
    <source>
        <dbReference type="EMBL" id="TNN64724.1"/>
    </source>
</evidence>
<keyword evidence="2" id="KW-1185">Reference proteome</keyword>
<reference evidence="1 2" key="1">
    <citation type="submission" date="2019-03" db="EMBL/GenBank/DDBJ databases">
        <title>First draft genome of Liparis tanakae, snailfish: a comprehensive survey of snailfish specific genes.</title>
        <authorList>
            <person name="Kim W."/>
            <person name="Song I."/>
            <person name="Jeong J.-H."/>
            <person name="Kim D."/>
            <person name="Kim S."/>
            <person name="Ryu S."/>
            <person name="Song J.Y."/>
            <person name="Lee S.K."/>
        </authorList>
    </citation>
    <scope>NUCLEOTIDE SEQUENCE [LARGE SCALE GENOMIC DNA]</scope>
    <source>
        <tissue evidence="1">Muscle</tissue>
    </source>
</reference>
<accession>A0A4Z2HIG8</accession>